<dbReference type="EMBL" id="JALPTH010000024">
    <property type="protein sequence ID" value="MCK8680224.1"/>
    <property type="molecule type" value="Genomic_DNA"/>
</dbReference>
<dbReference type="RefSeq" id="WP_248636037.1">
    <property type="nucleotide sequence ID" value="NZ_JALPTH010000024.1"/>
</dbReference>
<keyword evidence="2" id="KW-1185">Reference proteome</keyword>
<reference evidence="1 2" key="1">
    <citation type="submission" date="2022-04" db="EMBL/GenBank/DDBJ databases">
        <title>Streptomyces sp. nov. LCR6-01 isolated from Lichen of Dirinaria sp.</title>
        <authorList>
            <person name="Kanchanasin P."/>
            <person name="Tanasupawat S."/>
            <person name="Phongsopitanun W."/>
        </authorList>
    </citation>
    <scope>NUCLEOTIDE SEQUENCE [LARGE SCALE GENOMIC DNA]</scope>
    <source>
        <strain evidence="1 2">LCR6-01</strain>
    </source>
</reference>
<evidence type="ECO:0000313" key="2">
    <source>
        <dbReference type="Proteomes" id="UP001522868"/>
    </source>
</evidence>
<accession>A0ABT0IFX7</accession>
<evidence type="ECO:0008006" key="3">
    <source>
        <dbReference type="Google" id="ProtNLM"/>
    </source>
</evidence>
<proteinExistence type="predicted"/>
<dbReference type="Proteomes" id="UP001522868">
    <property type="component" value="Unassembled WGS sequence"/>
</dbReference>
<organism evidence="1 2">
    <name type="scientific">Streptomyces lichenis</name>
    <dbReference type="NCBI Taxonomy" id="2306967"/>
    <lineage>
        <taxon>Bacteria</taxon>
        <taxon>Bacillati</taxon>
        <taxon>Actinomycetota</taxon>
        <taxon>Actinomycetes</taxon>
        <taxon>Kitasatosporales</taxon>
        <taxon>Streptomycetaceae</taxon>
        <taxon>Streptomyces</taxon>
    </lineage>
</organism>
<gene>
    <name evidence="1" type="ORF">M1O15_23045</name>
</gene>
<sequence>MTAHLAEDTSTCVALFAADQFVSVRLDSHAMGLSLIAVPGTADVLRSLAVAAIEAADQLDHLAASTEVTA</sequence>
<evidence type="ECO:0000313" key="1">
    <source>
        <dbReference type="EMBL" id="MCK8680224.1"/>
    </source>
</evidence>
<comment type="caution">
    <text evidence="1">The sequence shown here is derived from an EMBL/GenBank/DDBJ whole genome shotgun (WGS) entry which is preliminary data.</text>
</comment>
<protein>
    <recommendedName>
        <fullName evidence="3">Roadblock/LC7 domain-containing protein</fullName>
    </recommendedName>
</protein>
<name>A0ABT0IFX7_9ACTN</name>